<keyword evidence="1" id="KW-0472">Membrane</keyword>
<gene>
    <name evidence="3" type="ORF">OC25_07045</name>
</gene>
<feature type="transmembrane region" description="Helical" evidence="1">
    <location>
        <begin position="109"/>
        <end position="126"/>
    </location>
</feature>
<keyword evidence="1" id="KW-0812">Transmembrane</keyword>
<accession>A0A0C1DM32</accession>
<comment type="caution">
    <text evidence="3">The sequence shown here is derived from an EMBL/GenBank/DDBJ whole genome shotgun (WGS) entry which is preliminary data.</text>
</comment>
<dbReference type="AlphaFoldDB" id="A0A0C1DM32"/>
<evidence type="ECO:0008006" key="5">
    <source>
        <dbReference type="Google" id="ProtNLM"/>
    </source>
</evidence>
<keyword evidence="4" id="KW-1185">Reference proteome</keyword>
<evidence type="ECO:0000256" key="1">
    <source>
        <dbReference type="SAM" id="Phobius"/>
    </source>
</evidence>
<reference evidence="3 4" key="1">
    <citation type="submission" date="2014-10" db="EMBL/GenBank/DDBJ databases">
        <title>Pedobacter Kyungheensis.</title>
        <authorList>
            <person name="Anderson B.M."/>
            <person name="Newman J.D."/>
        </authorList>
    </citation>
    <scope>NUCLEOTIDE SEQUENCE [LARGE SCALE GENOMIC DNA]</scope>
    <source>
        <strain evidence="3 4">KACC 16221</strain>
    </source>
</reference>
<feature type="signal peptide" evidence="2">
    <location>
        <begin position="1"/>
        <end position="24"/>
    </location>
</feature>
<protein>
    <recommendedName>
        <fullName evidence="5">IPTL-CTERM protein sorting domain-containing protein</fullName>
    </recommendedName>
</protein>
<keyword evidence="1" id="KW-1133">Transmembrane helix</keyword>
<evidence type="ECO:0000313" key="3">
    <source>
        <dbReference type="EMBL" id="KIA95090.1"/>
    </source>
</evidence>
<evidence type="ECO:0000313" key="4">
    <source>
        <dbReference type="Proteomes" id="UP000031246"/>
    </source>
</evidence>
<feature type="chain" id="PRO_5002130184" description="IPTL-CTERM protein sorting domain-containing protein" evidence="2">
    <location>
        <begin position="25"/>
        <end position="132"/>
    </location>
</feature>
<dbReference type="Proteomes" id="UP000031246">
    <property type="component" value="Unassembled WGS sequence"/>
</dbReference>
<name>A0A0C1DM32_9SPHI</name>
<keyword evidence="2" id="KW-0732">Signal</keyword>
<organism evidence="3 4">
    <name type="scientific">Pedobacter kyungheensis</name>
    <dbReference type="NCBI Taxonomy" id="1069985"/>
    <lineage>
        <taxon>Bacteria</taxon>
        <taxon>Pseudomonadati</taxon>
        <taxon>Bacteroidota</taxon>
        <taxon>Sphingobacteriia</taxon>
        <taxon>Sphingobacteriales</taxon>
        <taxon>Sphingobacteriaceae</taxon>
        <taxon>Pedobacter</taxon>
    </lineage>
</organism>
<evidence type="ECO:0000256" key="2">
    <source>
        <dbReference type="SAM" id="SignalP"/>
    </source>
</evidence>
<proteinExistence type="predicted"/>
<dbReference type="EMBL" id="JSYN01000006">
    <property type="protein sequence ID" value="KIA95090.1"/>
    <property type="molecule type" value="Genomic_DNA"/>
</dbReference>
<sequence length="132" mass="14260">MVAKVFKVLLSLLIFISFSVTASAQTGCLVLNFDAYSKVFNNHETATQFYTGNGNNFVWWEGVCGPHTYIATSGNSLGPCTLNGSTKTGQIYAISGTFTAPCGVPLDDYSIFMALFFGLAGTYVICNRRLLV</sequence>